<dbReference type="EMBL" id="JAQQWK010000001">
    <property type="protein sequence ID" value="KAK8056656.1"/>
    <property type="molecule type" value="Genomic_DNA"/>
</dbReference>
<evidence type="ECO:0000313" key="2">
    <source>
        <dbReference type="EMBL" id="KAK8056656.1"/>
    </source>
</evidence>
<feature type="compositionally biased region" description="Polar residues" evidence="1">
    <location>
        <begin position="73"/>
        <end position="87"/>
    </location>
</feature>
<evidence type="ECO:0000313" key="3">
    <source>
        <dbReference type="Proteomes" id="UP001444661"/>
    </source>
</evidence>
<accession>A0ABR1UCP0</accession>
<dbReference type="Proteomes" id="UP001444661">
    <property type="component" value="Unassembled WGS sequence"/>
</dbReference>
<feature type="region of interest" description="Disordered" evidence="1">
    <location>
        <begin position="1"/>
        <end position="52"/>
    </location>
</feature>
<organism evidence="2 3">
    <name type="scientific">Apiospora rasikravindrae</name>
    <dbReference type="NCBI Taxonomy" id="990691"/>
    <lineage>
        <taxon>Eukaryota</taxon>
        <taxon>Fungi</taxon>
        <taxon>Dikarya</taxon>
        <taxon>Ascomycota</taxon>
        <taxon>Pezizomycotina</taxon>
        <taxon>Sordariomycetes</taxon>
        <taxon>Xylariomycetidae</taxon>
        <taxon>Amphisphaeriales</taxon>
        <taxon>Apiosporaceae</taxon>
        <taxon>Apiospora</taxon>
    </lineage>
</organism>
<gene>
    <name evidence="2" type="ORF">PG993_001883</name>
</gene>
<reference evidence="2 3" key="1">
    <citation type="submission" date="2023-01" db="EMBL/GenBank/DDBJ databases">
        <title>Analysis of 21 Apiospora genomes using comparative genomics revels a genus with tremendous synthesis potential of carbohydrate active enzymes and secondary metabolites.</title>
        <authorList>
            <person name="Sorensen T."/>
        </authorList>
    </citation>
    <scope>NUCLEOTIDE SEQUENCE [LARGE SCALE GENOMIC DNA]</scope>
    <source>
        <strain evidence="2 3">CBS 33761</strain>
    </source>
</reference>
<feature type="compositionally biased region" description="Polar residues" evidence="1">
    <location>
        <begin position="7"/>
        <end position="18"/>
    </location>
</feature>
<protein>
    <submittedName>
        <fullName evidence="2">Uncharacterized protein</fullName>
    </submittedName>
</protein>
<feature type="region of interest" description="Disordered" evidence="1">
    <location>
        <begin position="64"/>
        <end position="112"/>
    </location>
</feature>
<name>A0ABR1UCP0_9PEZI</name>
<comment type="caution">
    <text evidence="2">The sequence shown here is derived from an EMBL/GenBank/DDBJ whole genome shotgun (WGS) entry which is preliminary data.</text>
</comment>
<keyword evidence="3" id="KW-1185">Reference proteome</keyword>
<proteinExistence type="predicted"/>
<feature type="compositionally biased region" description="Acidic residues" evidence="1">
    <location>
        <begin position="99"/>
        <end position="108"/>
    </location>
</feature>
<sequence>MAFDEQMGSTQVSPNFDRSQYMPAPRDLTSQNSPPSHPKPPTRASASFQIGVNPDVRFRKDIELTAPDPSRSIAEQLSHSRSSTVEARSNAIEKSTGEVELEDEDENETMPPQGLSAHYNEFEQAIQVGEKIQGRPQSISSYAKGNAFKIKVISDVDKPSKIHQQVYGDMMERDF</sequence>
<evidence type="ECO:0000256" key="1">
    <source>
        <dbReference type="SAM" id="MobiDB-lite"/>
    </source>
</evidence>